<feature type="compositionally biased region" description="Low complexity" evidence="1">
    <location>
        <begin position="302"/>
        <end position="311"/>
    </location>
</feature>
<dbReference type="EMBL" id="LR796455">
    <property type="protein sequence ID" value="CAB4145433.1"/>
    <property type="molecule type" value="Genomic_DNA"/>
</dbReference>
<dbReference type="EMBL" id="LR796752">
    <property type="protein sequence ID" value="CAB4163206.1"/>
    <property type="molecule type" value="Genomic_DNA"/>
</dbReference>
<organism evidence="3">
    <name type="scientific">uncultured Caudovirales phage</name>
    <dbReference type="NCBI Taxonomy" id="2100421"/>
    <lineage>
        <taxon>Viruses</taxon>
        <taxon>Duplodnaviria</taxon>
        <taxon>Heunggongvirae</taxon>
        <taxon>Uroviricota</taxon>
        <taxon>Caudoviricetes</taxon>
        <taxon>Peduoviridae</taxon>
        <taxon>Maltschvirus</taxon>
        <taxon>Maltschvirus maltsch</taxon>
    </lineage>
</organism>
<accession>A0A6J5NZW5</accession>
<dbReference type="EMBL" id="LR797167">
    <property type="protein sequence ID" value="CAB4191494.1"/>
    <property type="molecule type" value="Genomic_DNA"/>
</dbReference>
<feature type="compositionally biased region" description="Polar residues" evidence="1">
    <location>
        <begin position="1"/>
        <end position="34"/>
    </location>
</feature>
<feature type="compositionally biased region" description="Low complexity" evidence="1">
    <location>
        <begin position="63"/>
        <end position="94"/>
    </location>
</feature>
<reference evidence="3" key="1">
    <citation type="submission" date="2020-04" db="EMBL/GenBank/DDBJ databases">
        <authorList>
            <person name="Chiriac C."/>
            <person name="Salcher M."/>
            <person name="Ghai R."/>
            <person name="Kavagutti S V."/>
        </authorList>
    </citation>
    <scope>NUCLEOTIDE SEQUENCE</scope>
</reference>
<protein>
    <submittedName>
        <fullName evidence="3">Uncharacterized protein</fullName>
    </submittedName>
</protein>
<gene>
    <name evidence="4" type="ORF">UFOVP1222_36</name>
    <name evidence="2" type="ORF">UFOVP477_6</name>
    <name evidence="3" type="ORF">UFOVP798_10</name>
</gene>
<name>A0A6J5NZW5_9CAUD</name>
<feature type="region of interest" description="Disordered" evidence="1">
    <location>
        <begin position="290"/>
        <end position="333"/>
    </location>
</feature>
<evidence type="ECO:0000313" key="2">
    <source>
        <dbReference type="EMBL" id="CAB4145433.1"/>
    </source>
</evidence>
<proteinExistence type="predicted"/>
<feature type="region of interest" description="Disordered" evidence="1">
    <location>
        <begin position="1"/>
        <end position="102"/>
    </location>
</feature>
<sequence>MENINDANEATDSSTEANMSGLTATDVGTQTGASPTPPDESKRRSLLDVVRNAAIRRTMADGESSTSARYEESSSTSRDGMDNSGNDSGSSEENIPFHNHPRWKEVMREKAQLAEKAKHYEEISDYMRANGLSNTEMAQGFEVMALMKNDPFKAKEILNAHMSKLSEFTGDILPVDIQEKLDNGFIDPEAARELATYRARTQHTAKANEEYNSRIAAEAESAKKQEMYQAVVDWESKVNMRDSEYKNKQALVTDRVKSIMQQSGNPASPEDAVKYVEQAYNEINQRLGSLAGRNVPTRMPTSYNSSSSGNSAPQPRSLQEAVSWAARRGGSAR</sequence>
<evidence type="ECO:0000313" key="3">
    <source>
        <dbReference type="EMBL" id="CAB4163206.1"/>
    </source>
</evidence>
<evidence type="ECO:0000313" key="4">
    <source>
        <dbReference type="EMBL" id="CAB4191494.1"/>
    </source>
</evidence>
<evidence type="ECO:0000256" key="1">
    <source>
        <dbReference type="SAM" id="MobiDB-lite"/>
    </source>
</evidence>